<evidence type="ECO:0000256" key="7">
    <source>
        <dbReference type="ARBA" id="ARBA00023049"/>
    </source>
</evidence>
<evidence type="ECO:0000256" key="17">
    <source>
        <dbReference type="ARBA" id="ARBA00078074"/>
    </source>
</evidence>
<sequence>MTIKELEPSIVWKYFYEITQVPRPSKKEGKIIAYLLDFAKKHNLEVKKDDAGNVLITKPATKGYENLPTVILQGHVDMVCEKNNGTEHDFDKDPIETYVDGDWLKAKGTTLGADNGLGVAASLAILASDNIEHGKLECLFTVDEETGLTGAYALGKDFLTGDILINLDTEEEGELYIGCAGGKGTLATFTYKQEEVPVNQFWFKLEVKGLNGGHSGSEIHKGLGNANKILNRFLWTLSRKIHIYLAAIDGGNLHNAIAREASAIVGIPVRDKDEVVAMLNVFIAQIEDELKVVDPNVRIEIASTDQPEFVFDDKTTYGLINAVCACPHGVLAMSQDIPGLVEASTNLASVKMKENNTIVIGTSQRSSTESLKNYAANMVNAVFTLGGATVVHGEGYPGWKPNPNSSILEVSKQSYKKLYNVEPEVKAIHAGLECGLFLEKYPHLDMVSCGPTITDAHSPAEQVNIPSVAKWWPFLLDVLKSIPAKK</sequence>
<name>A0A1M5IM09_9BACT</name>
<dbReference type="GO" id="GO:0005829">
    <property type="term" value="C:cytosol"/>
    <property type="evidence" value="ECO:0007669"/>
    <property type="project" value="TreeGrafter"/>
</dbReference>
<keyword evidence="5" id="KW-0378">Hydrolase</keyword>
<dbReference type="RefSeq" id="WP_062184486.1">
    <property type="nucleotide sequence ID" value="NZ_BBXL01000027.1"/>
</dbReference>
<evidence type="ECO:0000256" key="6">
    <source>
        <dbReference type="ARBA" id="ARBA00022833"/>
    </source>
</evidence>
<dbReference type="Proteomes" id="UP000184480">
    <property type="component" value="Unassembled WGS sequence"/>
</dbReference>
<keyword evidence="6" id="KW-0862">Zinc</keyword>
<dbReference type="NCBIfam" id="TIGR01893">
    <property type="entry name" value="aa-his-dipept"/>
    <property type="match status" value="1"/>
</dbReference>
<dbReference type="GO" id="GO:0006508">
    <property type="term" value="P:proteolysis"/>
    <property type="evidence" value="ECO:0007669"/>
    <property type="project" value="UniProtKB-KW"/>
</dbReference>
<evidence type="ECO:0000256" key="11">
    <source>
        <dbReference type="ARBA" id="ARBA00044252"/>
    </source>
</evidence>
<dbReference type="EC" id="3.4.13.18" evidence="10"/>
<evidence type="ECO:0000256" key="13">
    <source>
        <dbReference type="ARBA" id="ARBA00071271"/>
    </source>
</evidence>
<evidence type="ECO:0000256" key="2">
    <source>
        <dbReference type="ARBA" id="ARBA00001947"/>
    </source>
</evidence>
<evidence type="ECO:0000256" key="12">
    <source>
        <dbReference type="ARBA" id="ARBA00061423"/>
    </source>
</evidence>
<dbReference type="FunFam" id="3.40.630.10:FF:000015">
    <property type="entry name" value="Aminoacyl-histidine dipeptidase PepD"/>
    <property type="match status" value="1"/>
</dbReference>
<comment type="catalytic activity">
    <reaction evidence="9">
        <text>Hydrolysis of dipeptides, preferentially hydrophobic dipeptides including prolyl amino acids.</text>
        <dbReference type="EC" id="3.4.13.18"/>
    </reaction>
</comment>
<evidence type="ECO:0000256" key="8">
    <source>
        <dbReference type="ARBA" id="ARBA00023285"/>
    </source>
</evidence>
<dbReference type="InterPro" id="IPR002933">
    <property type="entry name" value="Peptidase_M20"/>
</dbReference>
<dbReference type="PANTHER" id="PTHR43501">
    <property type="entry name" value="CYTOSOL NON-SPECIFIC DIPEPTIDASE"/>
    <property type="match status" value="1"/>
</dbReference>
<proteinExistence type="inferred from homology"/>
<dbReference type="GO" id="GO:0046872">
    <property type="term" value="F:metal ion binding"/>
    <property type="evidence" value="ECO:0007669"/>
    <property type="project" value="UniProtKB-KW"/>
</dbReference>
<evidence type="ECO:0000256" key="5">
    <source>
        <dbReference type="ARBA" id="ARBA00022801"/>
    </source>
</evidence>
<dbReference type="SUPFAM" id="SSF53187">
    <property type="entry name" value="Zn-dependent exopeptidases"/>
    <property type="match status" value="1"/>
</dbReference>
<evidence type="ECO:0000259" key="18">
    <source>
        <dbReference type="Pfam" id="PF07687"/>
    </source>
</evidence>
<dbReference type="STRING" id="1346286.SAMN05444362_12036"/>
<evidence type="ECO:0000256" key="3">
    <source>
        <dbReference type="ARBA" id="ARBA00022670"/>
    </source>
</evidence>
<evidence type="ECO:0000313" key="19">
    <source>
        <dbReference type="EMBL" id="SHG29317.1"/>
    </source>
</evidence>
<dbReference type="AlphaFoldDB" id="A0A1M5IM09"/>
<dbReference type="FunFam" id="3.40.630.10:FF:000018">
    <property type="entry name" value="Aminoacyl-histidine dipeptidase PepD"/>
    <property type="match status" value="1"/>
</dbReference>
<dbReference type="PRINTS" id="PR00934">
    <property type="entry name" value="XHISDIPTASE"/>
</dbReference>
<evidence type="ECO:0000256" key="10">
    <source>
        <dbReference type="ARBA" id="ARBA00038976"/>
    </source>
</evidence>
<dbReference type="PANTHER" id="PTHR43501:SF1">
    <property type="entry name" value="CYTOSOL NON-SPECIFIC DIPEPTIDASE"/>
    <property type="match status" value="1"/>
</dbReference>
<dbReference type="OrthoDB" id="9773892at2"/>
<evidence type="ECO:0000313" key="20">
    <source>
        <dbReference type="Proteomes" id="UP000184480"/>
    </source>
</evidence>
<dbReference type="Pfam" id="PF01546">
    <property type="entry name" value="Peptidase_M20"/>
    <property type="match status" value="1"/>
</dbReference>
<gene>
    <name evidence="19" type="ORF">SAMN05444362_12036</name>
</gene>
<comment type="cofactor">
    <cofactor evidence="2">
        <name>Zn(2+)</name>
        <dbReference type="ChEBI" id="CHEBI:29105"/>
    </cofactor>
</comment>
<accession>A0A1M5IM09</accession>
<evidence type="ECO:0000256" key="16">
    <source>
        <dbReference type="ARBA" id="ARBA00077688"/>
    </source>
</evidence>
<keyword evidence="8" id="KW-0170">Cobalt</keyword>
<comment type="cofactor">
    <cofactor evidence="1">
        <name>Co(2+)</name>
        <dbReference type="ChEBI" id="CHEBI:48828"/>
    </cofactor>
</comment>
<evidence type="ECO:0000256" key="14">
    <source>
        <dbReference type="ARBA" id="ARBA00075285"/>
    </source>
</evidence>
<dbReference type="InterPro" id="IPR001160">
    <property type="entry name" value="Peptidase_M20C"/>
</dbReference>
<keyword evidence="4" id="KW-0479">Metal-binding</keyword>
<evidence type="ECO:0000256" key="4">
    <source>
        <dbReference type="ARBA" id="ARBA00022723"/>
    </source>
</evidence>
<organism evidence="19 20">
    <name type="scientific">Dysgonomonas macrotermitis</name>
    <dbReference type="NCBI Taxonomy" id="1346286"/>
    <lineage>
        <taxon>Bacteria</taxon>
        <taxon>Pseudomonadati</taxon>
        <taxon>Bacteroidota</taxon>
        <taxon>Bacteroidia</taxon>
        <taxon>Bacteroidales</taxon>
        <taxon>Dysgonomonadaceae</taxon>
        <taxon>Dysgonomonas</taxon>
    </lineage>
</organism>
<evidence type="ECO:0000256" key="9">
    <source>
        <dbReference type="ARBA" id="ARBA00036421"/>
    </source>
</evidence>
<protein>
    <recommendedName>
        <fullName evidence="13">Cytosol non-specific dipeptidase</fullName>
        <ecNumber evidence="10">3.4.13.18</ecNumber>
    </recommendedName>
    <alternativeName>
        <fullName evidence="16">Aminoacyl-histidine dipeptidase</fullName>
    </alternativeName>
    <alternativeName>
        <fullName evidence="15">Beta-alanyl-histidine dipeptidase</fullName>
    </alternativeName>
    <alternativeName>
        <fullName evidence="14">Carnosinase</fullName>
    </alternativeName>
    <alternativeName>
        <fullName evidence="11">Peptidase D</fullName>
    </alternativeName>
    <alternativeName>
        <fullName evidence="17">Xaa-His dipeptidase</fullName>
    </alternativeName>
</protein>
<comment type="similarity">
    <text evidence="12">Belongs to the peptidase M20C family.</text>
</comment>
<dbReference type="Pfam" id="PF07687">
    <property type="entry name" value="M20_dimer"/>
    <property type="match status" value="1"/>
</dbReference>
<keyword evidence="7" id="KW-0482">Metalloprotease</keyword>
<dbReference type="CDD" id="cd03890">
    <property type="entry name" value="M20_pepD"/>
    <property type="match status" value="1"/>
</dbReference>
<dbReference type="GO" id="GO:0070573">
    <property type="term" value="F:metallodipeptidase activity"/>
    <property type="evidence" value="ECO:0007669"/>
    <property type="project" value="TreeGrafter"/>
</dbReference>
<dbReference type="EMBL" id="FQUC01000020">
    <property type="protein sequence ID" value="SHG29317.1"/>
    <property type="molecule type" value="Genomic_DNA"/>
</dbReference>
<keyword evidence="20" id="KW-1185">Reference proteome</keyword>
<reference evidence="20" key="1">
    <citation type="submission" date="2016-11" db="EMBL/GenBank/DDBJ databases">
        <authorList>
            <person name="Varghese N."/>
            <person name="Submissions S."/>
        </authorList>
    </citation>
    <scope>NUCLEOTIDE SEQUENCE [LARGE SCALE GENOMIC DNA]</scope>
    <source>
        <strain evidence="20">DSM 27370</strain>
    </source>
</reference>
<dbReference type="Gene3D" id="3.40.630.10">
    <property type="entry name" value="Zn peptidases"/>
    <property type="match status" value="2"/>
</dbReference>
<evidence type="ECO:0000256" key="15">
    <source>
        <dbReference type="ARBA" id="ARBA00076004"/>
    </source>
</evidence>
<dbReference type="PIRSF" id="PIRSF016599">
    <property type="entry name" value="Xaa-His_dipept"/>
    <property type="match status" value="1"/>
</dbReference>
<keyword evidence="3" id="KW-0645">Protease</keyword>
<dbReference type="InterPro" id="IPR011650">
    <property type="entry name" value="Peptidase_M20_dimer"/>
</dbReference>
<feature type="domain" description="Peptidase M20 dimerisation" evidence="18">
    <location>
        <begin position="206"/>
        <end position="291"/>
    </location>
</feature>
<evidence type="ECO:0000256" key="1">
    <source>
        <dbReference type="ARBA" id="ARBA00001941"/>
    </source>
</evidence>